<evidence type="ECO:0000313" key="3">
    <source>
        <dbReference type="Proteomes" id="UP000281553"/>
    </source>
</evidence>
<sequence length="101" mass="10998">MENILSAELGVFVRKLSVGSPFHFLWPFERFTWLLIGISLLVAPICVCLLNRLSPFSAGNLDLPGASADEVDFVENTWNLFGTLALQGKSGGQITVNESVT</sequence>
<keyword evidence="1" id="KW-0472">Membrane</keyword>
<gene>
    <name evidence="2" type="ORF">DILT_LOCUS16080</name>
</gene>
<feature type="transmembrane region" description="Helical" evidence="1">
    <location>
        <begin position="31"/>
        <end position="50"/>
    </location>
</feature>
<reference evidence="2 3" key="1">
    <citation type="submission" date="2018-11" db="EMBL/GenBank/DDBJ databases">
        <authorList>
            <consortium name="Pathogen Informatics"/>
        </authorList>
    </citation>
    <scope>NUCLEOTIDE SEQUENCE [LARGE SCALE GENOMIC DNA]</scope>
</reference>
<dbReference type="AlphaFoldDB" id="A0A3P7NE44"/>
<name>A0A3P7NE44_DIBLA</name>
<organism evidence="2 3">
    <name type="scientific">Dibothriocephalus latus</name>
    <name type="common">Fish tapeworm</name>
    <name type="synonym">Diphyllobothrium latum</name>
    <dbReference type="NCBI Taxonomy" id="60516"/>
    <lineage>
        <taxon>Eukaryota</taxon>
        <taxon>Metazoa</taxon>
        <taxon>Spiralia</taxon>
        <taxon>Lophotrochozoa</taxon>
        <taxon>Platyhelminthes</taxon>
        <taxon>Cestoda</taxon>
        <taxon>Eucestoda</taxon>
        <taxon>Diphyllobothriidea</taxon>
        <taxon>Diphyllobothriidae</taxon>
        <taxon>Dibothriocephalus</taxon>
    </lineage>
</organism>
<evidence type="ECO:0000256" key="1">
    <source>
        <dbReference type="SAM" id="Phobius"/>
    </source>
</evidence>
<keyword evidence="1" id="KW-0812">Transmembrane</keyword>
<protein>
    <submittedName>
        <fullName evidence="2">Uncharacterized protein</fullName>
    </submittedName>
</protein>
<proteinExistence type="predicted"/>
<keyword evidence="3" id="KW-1185">Reference proteome</keyword>
<dbReference type="EMBL" id="UYRU01082780">
    <property type="protein sequence ID" value="VDN32837.1"/>
    <property type="molecule type" value="Genomic_DNA"/>
</dbReference>
<dbReference type="Gene3D" id="1.10.287.70">
    <property type="match status" value="1"/>
</dbReference>
<evidence type="ECO:0000313" key="2">
    <source>
        <dbReference type="EMBL" id="VDN32837.1"/>
    </source>
</evidence>
<dbReference type="Proteomes" id="UP000281553">
    <property type="component" value="Unassembled WGS sequence"/>
</dbReference>
<keyword evidence="1" id="KW-1133">Transmembrane helix</keyword>
<accession>A0A3P7NE44</accession>
<dbReference type="OrthoDB" id="9997229at2759"/>